<evidence type="ECO:0000313" key="2">
    <source>
        <dbReference type="EMBL" id="MRG87881.1"/>
    </source>
</evidence>
<evidence type="ECO:0008006" key="4">
    <source>
        <dbReference type="Google" id="ProtNLM"/>
    </source>
</evidence>
<keyword evidence="1" id="KW-1133">Transmembrane helix</keyword>
<dbReference type="EMBL" id="WJNH01000013">
    <property type="protein sequence ID" value="MRG87881.1"/>
    <property type="molecule type" value="Genomic_DNA"/>
</dbReference>
<feature type="transmembrane region" description="Helical" evidence="1">
    <location>
        <begin position="42"/>
        <end position="63"/>
    </location>
</feature>
<feature type="transmembrane region" description="Helical" evidence="1">
    <location>
        <begin position="75"/>
        <end position="101"/>
    </location>
</feature>
<proteinExistence type="predicted"/>
<gene>
    <name evidence="2" type="ORF">GH754_16575</name>
</gene>
<feature type="transmembrane region" description="Helical" evidence="1">
    <location>
        <begin position="136"/>
        <end position="152"/>
    </location>
</feature>
<protein>
    <recommendedName>
        <fullName evidence="4">GerAB/ArcD/ProY family transporter</fullName>
    </recommendedName>
</protein>
<feature type="transmembrane region" description="Helical" evidence="1">
    <location>
        <begin position="107"/>
        <end position="124"/>
    </location>
</feature>
<keyword evidence="1" id="KW-0472">Membrane</keyword>
<feature type="transmembrane region" description="Helical" evidence="1">
    <location>
        <begin position="310"/>
        <end position="333"/>
    </location>
</feature>
<feature type="transmembrane region" description="Helical" evidence="1">
    <location>
        <begin position="212"/>
        <end position="236"/>
    </location>
</feature>
<feature type="transmembrane region" description="Helical" evidence="1">
    <location>
        <begin position="340"/>
        <end position="356"/>
    </location>
</feature>
<evidence type="ECO:0000313" key="3">
    <source>
        <dbReference type="Proteomes" id="UP000480185"/>
    </source>
</evidence>
<dbReference type="AlphaFoldDB" id="A0A6G1XA37"/>
<dbReference type="Proteomes" id="UP000480185">
    <property type="component" value="Unassembled WGS sequence"/>
</dbReference>
<feature type="transmembrane region" description="Helical" evidence="1">
    <location>
        <begin position="256"/>
        <end position="275"/>
    </location>
</feature>
<evidence type="ECO:0000256" key="1">
    <source>
        <dbReference type="SAM" id="Phobius"/>
    </source>
</evidence>
<feature type="transmembrane region" description="Helical" evidence="1">
    <location>
        <begin position="20"/>
        <end position="36"/>
    </location>
</feature>
<feature type="transmembrane region" description="Helical" evidence="1">
    <location>
        <begin position="172"/>
        <end position="191"/>
    </location>
</feature>
<comment type="caution">
    <text evidence="2">The sequence shown here is derived from an EMBL/GenBank/DDBJ whole genome shotgun (WGS) entry which is preliminary data.</text>
</comment>
<sequence>MNKQYSSIDSTNPVKIISRWLSVSALFTGPSFLIHYGLMEGIFFGVAVLIAVSLCYLYLTYFVDKRSIQVETDWVLQLYYIVSSLMQLFMIAIGGGMVISILFSNHLSVGIVIFIGVGFLFLYVQKLPPIRHQVKLIFLSLITTGLMVYTYVTNDAEVIFSGLRLYHPYLLYVEWGDLEIFTFAVCLVFMSRILVDSKSIAYILETKSNYKVVLLSGIAWASTPISFVIIVLSVIYEGGFDSTFTVVRDLLYTIDYRIVFWLVSIFLLFTLLDTFRMEFKKIEGFRFLHKGLVWLLPSFIFFLVSLDQQWMHFSFLFFIFGIWMVAFFPVIVIRFVNKKVNSLTGILAALFGYLSLTWVNFPIAILLTVGVAILLITGQLIYQNYFKK</sequence>
<reference evidence="2 3" key="1">
    <citation type="submission" date="2019-11" db="EMBL/GenBank/DDBJ databases">
        <authorList>
            <person name="Li J."/>
        </authorList>
    </citation>
    <scope>NUCLEOTIDE SEQUENCE [LARGE SCALE GENOMIC DNA]</scope>
    <source>
        <strain evidence="2 3">J4</strain>
    </source>
</reference>
<name>A0A6G1XA37_9BACI</name>
<dbReference type="OrthoDB" id="2516957at2"/>
<feature type="transmembrane region" description="Helical" evidence="1">
    <location>
        <begin position="362"/>
        <end position="382"/>
    </location>
</feature>
<feature type="transmembrane region" description="Helical" evidence="1">
    <location>
        <begin position="287"/>
        <end position="304"/>
    </location>
</feature>
<keyword evidence="3" id="KW-1185">Reference proteome</keyword>
<organism evidence="2 3">
    <name type="scientific">Salinibacillus xinjiangensis</name>
    <dbReference type="NCBI Taxonomy" id="1229268"/>
    <lineage>
        <taxon>Bacteria</taxon>
        <taxon>Bacillati</taxon>
        <taxon>Bacillota</taxon>
        <taxon>Bacilli</taxon>
        <taxon>Bacillales</taxon>
        <taxon>Bacillaceae</taxon>
        <taxon>Salinibacillus</taxon>
    </lineage>
</organism>
<dbReference type="RefSeq" id="WP_153729772.1">
    <property type="nucleotide sequence ID" value="NZ_WJNH01000013.1"/>
</dbReference>
<keyword evidence="1" id="KW-0812">Transmembrane</keyword>
<accession>A0A6G1XA37</accession>